<comment type="caution">
    <text evidence="2">The sequence shown here is derived from an EMBL/GenBank/DDBJ whole genome shotgun (WGS) entry which is preliminary data.</text>
</comment>
<evidence type="ECO:0000313" key="2">
    <source>
        <dbReference type="EMBL" id="KAA3436603.1"/>
    </source>
</evidence>
<dbReference type="Gene3D" id="3.40.1000.10">
    <property type="entry name" value="Mog1/PsbP, alpha/beta/alpha sandwich"/>
    <property type="match status" value="1"/>
</dbReference>
<dbReference type="RefSeq" id="WP_149092544.1">
    <property type="nucleotide sequence ID" value="NZ_VKKY01000003.1"/>
</dbReference>
<reference evidence="2 3" key="1">
    <citation type="submission" date="2019-07" db="EMBL/GenBank/DDBJ databases">
        <title>Rufibacter sp. nov., isolated from lake sediment.</title>
        <authorList>
            <person name="Qu J.-H."/>
        </authorList>
    </citation>
    <scope>NUCLEOTIDE SEQUENCE [LARGE SCALE GENOMIC DNA]</scope>
    <source>
        <strain evidence="2 3">NBS58-1</strain>
    </source>
</reference>
<keyword evidence="1" id="KW-0732">Signal</keyword>
<gene>
    <name evidence="2" type="ORF">FOA19_19655</name>
</gene>
<dbReference type="EMBL" id="VKKY01000003">
    <property type="protein sequence ID" value="KAA3436603.1"/>
    <property type="molecule type" value="Genomic_DNA"/>
</dbReference>
<dbReference type="OrthoDB" id="249246at2"/>
<sequence length="179" mass="20141">MNRSLLIALVFVMGLLSVSVHAQDISLEKKQLLNKKVEILVPAAFGEMTEELLKLKYPSERRPTMAYTDSSAKTNVAFNYLSTQAAQGQMEAFKQSMINSFKTSFPTAKWVSSGVKVINGRKVGYLELVTPAADQEVYNLMFFTDVNGKLFLATFNCLEKERSTWQQTAHQILNSFKVN</sequence>
<name>A0A5B6TBX6_9BACT</name>
<organism evidence="2 3">
    <name type="scientific">Rufibacter hautae</name>
    <dbReference type="NCBI Taxonomy" id="2595005"/>
    <lineage>
        <taxon>Bacteria</taxon>
        <taxon>Pseudomonadati</taxon>
        <taxon>Bacteroidota</taxon>
        <taxon>Cytophagia</taxon>
        <taxon>Cytophagales</taxon>
        <taxon>Hymenobacteraceae</taxon>
        <taxon>Rufibacter</taxon>
    </lineage>
</organism>
<keyword evidence="3" id="KW-1185">Reference proteome</keyword>
<protein>
    <recommendedName>
        <fullName evidence="4">DUF1795 domain-containing protein</fullName>
    </recommendedName>
</protein>
<evidence type="ECO:0000313" key="3">
    <source>
        <dbReference type="Proteomes" id="UP000324133"/>
    </source>
</evidence>
<accession>A0A5B6TBX6</accession>
<proteinExistence type="predicted"/>
<evidence type="ECO:0008006" key="4">
    <source>
        <dbReference type="Google" id="ProtNLM"/>
    </source>
</evidence>
<feature type="chain" id="PRO_5022826035" description="DUF1795 domain-containing protein" evidence="1">
    <location>
        <begin position="23"/>
        <end position="179"/>
    </location>
</feature>
<evidence type="ECO:0000256" key="1">
    <source>
        <dbReference type="SAM" id="SignalP"/>
    </source>
</evidence>
<feature type="signal peptide" evidence="1">
    <location>
        <begin position="1"/>
        <end position="22"/>
    </location>
</feature>
<dbReference type="AlphaFoldDB" id="A0A5B6TBX6"/>
<dbReference type="Proteomes" id="UP000324133">
    <property type="component" value="Unassembled WGS sequence"/>
</dbReference>